<protein>
    <submittedName>
        <fullName evidence="1">Uncharacterized protein</fullName>
    </submittedName>
</protein>
<evidence type="ECO:0000313" key="2">
    <source>
        <dbReference type="Proteomes" id="UP001208570"/>
    </source>
</evidence>
<keyword evidence="2" id="KW-1185">Reference proteome</keyword>
<reference evidence="1" key="1">
    <citation type="journal article" date="2023" name="Mol. Biol. Evol.">
        <title>Third-Generation Sequencing Reveals the Adaptive Role of the Epigenome in Three Deep-Sea Polychaetes.</title>
        <authorList>
            <person name="Perez M."/>
            <person name="Aroh O."/>
            <person name="Sun Y."/>
            <person name="Lan Y."/>
            <person name="Juniper S.K."/>
            <person name="Young C.R."/>
            <person name="Angers B."/>
            <person name="Qian P.Y."/>
        </authorList>
    </citation>
    <scope>NUCLEOTIDE SEQUENCE</scope>
    <source>
        <strain evidence="1">P08H-3</strain>
    </source>
</reference>
<dbReference type="AlphaFoldDB" id="A0AAD9IR55"/>
<sequence length="159" mass="18248">MNVTEIVIVNSYIPIIDYIEPFPELRVFIFRRNSLTEIPKLSDISMTLLKLMLSRNNISKIDDQPVMANLEKIMLDYNFQIEFPVLTNISSSLMELSIEENQYIKIEDLGNFPKTKAQKVGRNSLADFSDLSSICSPLEEFYLTSSTITSAHYVPKMVK</sequence>
<proteinExistence type="predicted"/>
<dbReference type="EMBL" id="JAODUP010001979">
    <property type="protein sequence ID" value="KAK2139159.1"/>
    <property type="molecule type" value="Genomic_DNA"/>
</dbReference>
<dbReference type="InterPro" id="IPR032675">
    <property type="entry name" value="LRR_dom_sf"/>
</dbReference>
<dbReference type="Proteomes" id="UP001208570">
    <property type="component" value="Unassembled WGS sequence"/>
</dbReference>
<dbReference type="SUPFAM" id="SSF52058">
    <property type="entry name" value="L domain-like"/>
    <property type="match status" value="1"/>
</dbReference>
<organism evidence="1 2">
    <name type="scientific">Paralvinella palmiformis</name>
    <dbReference type="NCBI Taxonomy" id="53620"/>
    <lineage>
        <taxon>Eukaryota</taxon>
        <taxon>Metazoa</taxon>
        <taxon>Spiralia</taxon>
        <taxon>Lophotrochozoa</taxon>
        <taxon>Annelida</taxon>
        <taxon>Polychaeta</taxon>
        <taxon>Sedentaria</taxon>
        <taxon>Canalipalpata</taxon>
        <taxon>Terebellida</taxon>
        <taxon>Terebelliformia</taxon>
        <taxon>Alvinellidae</taxon>
        <taxon>Paralvinella</taxon>
    </lineage>
</organism>
<dbReference type="Gene3D" id="3.80.10.10">
    <property type="entry name" value="Ribonuclease Inhibitor"/>
    <property type="match status" value="1"/>
</dbReference>
<comment type="caution">
    <text evidence="1">The sequence shown here is derived from an EMBL/GenBank/DDBJ whole genome shotgun (WGS) entry which is preliminary data.</text>
</comment>
<gene>
    <name evidence="1" type="ORF">LSH36_1987g00000</name>
</gene>
<evidence type="ECO:0000313" key="1">
    <source>
        <dbReference type="EMBL" id="KAK2139159.1"/>
    </source>
</evidence>
<accession>A0AAD9IR55</accession>
<name>A0AAD9IR55_9ANNE</name>